<dbReference type="AlphaFoldDB" id="A0AAE0GQ09"/>
<gene>
    <name evidence="2" type="ORF">CYMTET_10785</name>
</gene>
<protein>
    <submittedName>
        <fullName evidence="2">Uncharacterized protein</fullName>
    </submittedName>
</protein>
<name>A0AAE0GQ09_9CHLO</name>
<feature type="region of interest" description="Disordered" evidence="1">
    <location>
        <begin position="1"/>
        <end position="38"/>
    </location>
</feature>
<organism evidence="2 3">
    <name type="scientific">Cymbomonas tetramitiformis</name>
    <dbReference type="NCBI Taxonomy" id="36881"/>
    <lineage>
        <taxon>Eukaryota</taxon>
        <taxon>Viridiplantae</taxon>
        <taxon>Chlorophyta</taxon>
        <taxon>Pyramimonadophyceae</taxon>
        <taxon>Pyramimonadales</taxon>
        <taxon>Pyramimonadaceae</taxon>
        <taxon>Cymbomonas</taxon>
    </lineage>
</organism>
<feature type="compositionally biased region" description="Low complexity" evidence="1">
    <location>
        <begin position="23"/>
        <end position="38"/>
    </location>
</feature>
<feature type="compositionally biased region" description="Polar residues" evidence="1">
    <location>
        <begin position="312"/>
        <end position="330"/>
    </location>
</feature>
<evidence type="ECO:0000313" key="2">
    <source>
        <dbReference type="EMBL" id="KAK3281436.1"/>
    </source>
</evidence>
<proteinExistence type="predicted"/>
<dbReference type="EMBL" id="LGRX02003848">
    <property type="protein sequence ID" value="KAK3281436.1"/>
    <property type="molecule type" value="Genomic_DNA"/>
</dbReference>
<reference evidence="2 3" key="1">
    <citation type="journal article" date="2015" name="Genome Biol. Evol.">
        <title>Comparative Genomics of a Bacterivorous Green Alga Reveals Evolutionary Causalities and Consequences of Phago-Mixotrophic Mode of Nutrition.</title>
        <authorList>
            <person name="Burns J.A."/>
            <person name="Paasch A."/>
            <person name="Narechania A."/>
            <person name="Kim E."/>
        </authorList>
    </citation>
    <scope>NUCLEOTIDE SEQUENCE [LARGE SCALE GENOMIC DNA]</scope>
    <source>
        <strain evidence="2 3">PLY_AMNH</strain>
    </source>
</reference>
<feature type="compositionally biased region" description="Basic and acidic residues" evidence="1">
    <location>
        <begin position="145"/>
        <end position="156"/>
    </location>
</feature>
<sequence>MALSSGGNVSYRRASTAVEMDSRAPASSSRSTTLLESLPTLEQQKLRIQALLQDTPAPPAAPTSSYTGAPMPLAFEELHLSALPTQPKGAHLLHPAPPSNTEAARGAVLDACAKELVQMMTRPVSYWMAVTGTVSQPAWKVVHRDPQPASLEERSTGDPQPASLGWQSTGTVSPASLEGRSTGIASSQPAWKGSHGTLSQPAWKGGQRGLSASQPGKGGPPGLSASQPGRGGPPGLSASQPGRAVHGIVSQPAWKCGPPGLSASQPGKAVNVDSPPASLEGAVHRDSLPASLEGAVHRDCQPASLERRSPGLSASQPGRGRSTGTVSQPA</sequence>
<comment type="caution">
    <text evidence="2">The sequence shown here is derived from an EMBL/GenBank/DDBJ whole genome shotgun (WGS) entry which is preliminary data.</text>
</comment>
<keyword evidence="3" id="KW-1185">Reference proteome</keyword>
<accession>A0AAE0GQ09</accession>
<evidence type="ECO:0000256" key="1">
    <source>
        <dbReference type="SAM" id="MobiDB-lite"/>
    </source>
</evidence>
<dbReference type="Proteomes" id="UP001190700">
    <property type="component" value="Unassembled WGS sequence"/>
</dbReference>
<evidence type="ECO:0000313" key="3">
    <source>
        <dbReference type="Proteomes" id="UP001190700"/>
    </source>
</evidence>
<feature type="region of interest" description="Disordered" evidence="1">
    <location>
        <begin position="145"/>
        <end position="330"/>
    </location>
</feature>
<feature type="compositionally biased region" description="Basic and acidic residues" evidence="1">
    <location>
        <begin position="295"/>
        <end position="309"/>
    </location>
</feature>
<feature type="compositionally biased region" description="Polar residues" evidence="1">
    <location>
        <begin position="165"/>
        <end position="174"/>
    </location>
</feature>